<dbReference type="Proteomes" id="UP000321393">
    <property type="component" value="Unassembled WGS sequence"/>
</dbReference>
<proteinExistence type="predicted"/>
<dbReference type="Proteomes" id="UP000321947">
    <property type="component" value="Unassembled WGS sequence"/>
</dbReference>
<organism evidence="1 3">
    <name type="scientific">Cucumis melo var. makuwa</name>
    <name type="common">Oriental melon</name>
    <dbReference type="NCBI Taxonomy" id="1194695"/>
    <lineage>
        <taxon>Eukaryota</taxon>
        <taxon>Viridiplantae</taxon>
        <taxon>Streptophyta</taxon>
        <taxon>Embryophyta</taxon>
        <taxon>Tracheophyta</taxon>
        <taxon>Spermatophyta</taxon>
        <taxon>Magnoliopsida</taxon>
        <taxon>eudicotyledons</taxon>
        <taxon>Gunneridae</taxon>
        <taxon>Pentapetalae</taxon>
        <taxon>rosids</taxon>
        <taxon>fabids</taxon>
        <taxon>Cucurbitales</taxon>
        <taxon>Cucurbitaceae</taxon>
        <taxon>Benincaseae</taxon>
        <taxon>Cucumis</taxon>
    </lineage>
</organism>
<dbReference type="PANTHER" id="PTHR47481:SF34">
    <property type="entry name" value="CCHC-TYPE DOMAIN-CONTAINING PROTEIN"/>
    <property type="match status" value="1"/>
</dbReference>
<dbReference type="EMBL" id="SSTD01001743">
    <property type="protein sequence ID" value="TYK29297.1"/>
    <property type="molecule type" value="Genomic_DNA"/>
</dbReference>
<evidence type="ECO:0000313" key="2">
    <source>
        <dbReference type="EMBL" id="TYK29297.1"/>
    </source>
</evidence>
<dbReference type="PANTHER" id="PTHR47481">
    <property type="match status" value="1"/>
</dbReference>
<evidence type="ECO:0000313" key="1">
    <source>
        <dbReference type="EMBL" id="KAA0043233.1"/>
    </source>
</evidence>
<gene>
    <name evidence="2" type="ORF">E5676_scaffold129G00010</name>
    <name evidence="1" type="ORF">E6C27_scaffold110G001150</name>
</gene>
<sequence length="155" mass="17050">MVDAVTAPSLSTPGFSNSLLNQVLNHLTTVKLDKNNYLSRKTLALPTLKGYKLERHLTGETPCPSKLVLSASSSNTTMTEEGANATVKASRLIERTQDFFGVQSRAEEDFLRQIVSDDKERALISQVLLGVDEVYNPIIAVIQGKPDISWLDMQS</sequence>
<comment type="caution">
    <text evidence="1">The sequence shown here is derived from an EMBL/GenBank/DDBJ whole genome shotgun (WGS) entry which is preliminary data.</text>
</comment>
<protein>
    <submittedName>
        <fullName evidence="1">Uncharacterized protein</fullName>
    </submittedName>
</protein>
<dbReference type="EMBL" id="SSTE01015327">
    <property type="protein sequence ID" value="KAA0043233.1"/>
    <property type="molecule type" value="Genomic_DNA"/>
</dbReference>
<evidence type="ECO:0000313" key="4">
    <source>
        <dbReference type="Proteomes" id="UP000321947"/>
    </source>
</evidence>
<reference evidence="3 4" key="1">
    <citation type="submission" date="2019-08" db="EMBL/GenBank/DDBJ databases">
        <title>Draft genome sequences of two oriental melons (Cucumis melo L. var makuwa).</title>
        <authorList>
            <person name="Kwon S.-Y."/>
        </authorList>
    </citation>
    <scope>NUCLEOTIDE SEQUENCE [LARGE SCALE GENOMIC DNA]</scope>
    <source>
        <strain evidence="4">cv. Chang Bougi</strain>
        <strain evidence="3">cv. SW 3</strain>
        <tissue evidence="1">Leaf</tissue>
    </source>
</reference>
<dbReference type="AlphaFoldDB" id="A0A5A7TIN2"/>
<accession>A0A5A7TIN2</accession>
<evidence type="ECO:0000313" key="3">
    <source>
        <dbReference type="Proteomes" id="UP000321393"/>
    </source>
</evidence>
<name>A0A5A7TIN2_CUCMM</name>
<dbReference type="OrthoDB" id="913062at2759"/>